<name>T1EEF0_HELRO</name>
<proteinExistence type="inferred from homology"/>
<protein>
    <recommendedName>
        <fullName evidence="10">ATP synthase subunit d, mitochondrial</fullName>
    </recommendedName>
</protein>
<evidence type="ECO:0000256" key="6">
    <source>
        <dbReference type="ARBA" id="ARBA00022792"/>
    </source>
</evidence>
<evidence type="ECO:0000313" key="13">
    <source>
        <dbReference type="EnsemblMetazoa" id="HelroP108067"/>
    </source>
</evidence>
<keyword evidence="7 10" id="KW-0406">Ion transport</keyword>
<dbReference type="OrthoDB" id="35799at2759"/>
<keyword evidence="3 10" id="KW-0813">Transport</keyword>
<dbReference type="PIRSF" id="PIRSF005514">
    <property type="entry name" value="ATPase_F0_D_mt"/>
    <property type="match status" value="1"/>
</dbReference>
<evidence type="ECO:0000256" key="3">
    <source>
        <dbReference type="ARBA" id="ARBA00022448"/>
    </source>
</evidence>
<dbReference type="InParanoid" id="T1EEF0"/>
<dbReference type="CTD" id="20194952"/>
<dbReference type="Gene3D" id="6.10.280.70">
    <property type="match status" value="1"/>
</dbReference>
<keyword evidence="14" id="KW-1185">Reference proteome</keyword>
<dbReference type="KEGG" id="hro:HELRODRAFT_108067"/>
<gene>
    <name evidence="13" type="primary">20194952</name>
    <name evidence="12" type="ORF">HELRODRAFT_108067</name>
</gene>
<evidence type="ECO:0000313" key="12">
    <source>
        <dbReference type="EMBL" id="ESN92660.1"/>
    </source>
</evidence>
<dbReference type="Proteomes" id="UP000015101">
    <property type="component" value="Unassembled WGS sequence"/>
</dbReference>
<keyword evidence="6 10" id="KW-0999">Mitochondrion inner membrane</keyword>
<keyword evidence="4" id="KW-0138">CF(0)</keyword>
<keyword evidence="5 10" id="KW-0375">Hydrogen ion transport</keyword>
<reference evidence="14" key="1">
    <citation type="submission" date="2012-12" db="EMBL/GenBank/DDBJ databases">
        <authorList>
            <person name="Hellsten U."/>
            <person name="Grimwood J."/>
            <person name="Chapman J.A."/>
            <person name="Shapiro H."/>
            <person name="Aerts A."/>
            <person name="Otillar R.P."/>
            <person name="Terry A.Y."/>
            <person name="Boore J.L."/>
            <person name="Simakov O."/>
            <person name="Marletaz F."/>
            <person name="Cho S.-J."/>
            <person name="Edsinger-Gonzales E."/>
            <person name="Havlak P."/>
            <person name="Kuo D.-H."/>
            <person name="Larsson T."/>
            <person name="Lv J."/>
            <person name="Arendt D."/>
            <person name="Savage R."/>
            <person name="Osoegawa K."/>
            <person name="de Jong P."/>
            <person name="Lindberg D.R."/>
            <person name="Seaver E.C."/>
            <person name="Weisblat D.A."/>
            <person name="Putnam N.H."/>
            <person name="Grigoriev I.V."/>
            <person name="Rokhsar D.S."/>
        </authorList>
    </citation>
    <scope>NUCLEOTIDE SEQUENCE</scope>
</reference>
<dbReference type="PANTHER" id="PTHR12700">
    <property type="entry name" value="ATP SYNTHASE SUBUNIT D, MITOCHONDRIAL"/>
    <property type="match status" value="1"/>
</dbReference>
<dbReference type="Pfam" id="PF05873">
    <property type="entry name" value="Mt_ATP-synt_D"/>
    <property type="match status" value="1"/>
</dbReference>
<dbReference type="GO" id="GO:0015986">
    <property type="term" value="P:proton motive force-driven ATP synthesis"/>
    <property type="evidence" value="ECO:0000318"/>
    <property type="project" value="GO_Central"/>
</dbReference>
<comment type="similarity">
    <text evidence="2 10">Belongs to the ATPase d subunit family.</text>
</comment>
<dbReference type="GO" id="GO:0045259">
    <property type="term" value="C:proton-transporting ATP synthase complex"/>
    <property type="evidence" value="ECO:0007669"/>
    <property type="project" value="UniProtKB-KW"/>
</dbReference>
<dbReference type="AlphaFoldDB" id="T1EEF0"/>
<dbReference type="GO" id="GO:0015078">
    <property type="term" value="F:proton transmembrane transporter activity"/>
    <property type="evidence" value="ECO:0007669"/>
    <property type="project" value="InterPro"/>
</dbReference>
<dbReference type="FunCoup" id="T1EEF0">
    <property type="interactions" value="1328"/>
</dbReference>
<accession>T1EEF0</accession>
<dbReference type="InterPro" id="IPR036228">
    <property type="entry name" value="ATP_synth_F0_dsu_sf_mt"/>
</dbReference>
<reference evidence="13" key="3">
    <citation type="submission" date="2015-06" db="UniProtKB">
        <authorList>
            <consortium name="EnsemblMetazoa"/>
        </authorList>
    </citation>
    <scope>IDENTIFICATION</scope>
</reference>
<dbReference type="EMBL" id="AMQM01001792">
    <property type="status" value="NOT_ANNOTATED_CDS"/>
    <property type="molecule type" value="Genomic_DNA"/>
</dbReference>
<feature type="coiled-coil region" evidence="11">
    <location>
        <begin position="85"/>
        <end position="120"/>
    </location>
</feature>
<evidence type="ECO:0000256" key="8">
    <source>
        <dbReference type="ARBA" id="ARBA00023128"/>
    </source>
</evidence>
<evidence type="ECO:0000256" key="1">
    <source>
        <dbReference type="ARBA" id="ARBA00004273"/>
    </source>
</evidence>
<comment type="function">
    <text evidence="10">Mitochondrial membrane ATP synthase (F(1)F(0) ATP synthase or Complex V) produces ATP from ADP in the presence of a proton gradient across the membrane which is generated by electron transport complexes of the respiratory chain. F-type ATPases consist of two structural domains, F(1) - containing the extramembraneous catalytic core, and F(0) - containing the membrane proton channel, linked together by a central stalk and a peripheral stalk. During catalysis, ATP synthesis in the catalytic domain of F(1) is coupled via a rotary mechanism of the central stalk subunits to proton translocation.</text>
</comment>
<dbReference type="STRING" id="6412.T1EEF0"/>
<sequence length="171" mass="19794">MAGRRISKSLIDWAAFAERVPPHQMDYFRAFKSKSDLFVSKVHRYPENIPKIDFAFYKSRIANTALVTEFERAYSAVSVPFPKDKNNLRAVVDEEEKEAMAESKKLIENAQKTISESKDLLAKIDSVPHLEEMTVDLHAYYFPDDAHNPEKPAFWPFTKSYQPENDPHTIK</sequence>
<evidence type="ECO:0000313" key="14">
    <source>
        <dbReference type="Proteomes" id="UP000015101"/>
    </source>
</evidence>
<dbReference type="GeneID" id="20194952"/>
<evidence type="ECO:0000256" key="11">
    <source>
        <dbReference type="SAM" id="Coils"/>
    </source>
</evidence>
<dbReference type="HOGENOM" id="CLU_130600_0_0_1"/>
<evidence type="ECO:0000256" key="5">
    <source>
        <dbReference type="ARBA" id="ARBA00022781"/>
    </source>
</evidence>
<keyword evidence="8 10" id="KW-0496">Mitochondrion</keyword>
<dbReference type="InterPro" id="IPR008689">
    <property type="entry name" value="ATP_synth_F0_dsu_mt"/>
</dbReference>
<evidence type="ECO:0000256" key="7">
    <source>
        <dbReference type="ARBA" id="ARBA00023065"/>
    </source>
</evidence>
<dbReference type="OMA" id="PPFDEMI"/>
<dbReference type="EnsemblMetazoa" id="HelroT108067">
    <property type="protein sequence ID" value="HelroP108067"/>
    <property type="gene ID" value="HelroG108067"/>
</dbReference>
<evidence type="ECO:0000256" key="4">
    <source>
        <dbReference type="ARBA" id="ARBA00022547"/>
    </source>
</evidence>
<evidence type="ECO:0000256" key="9">
    <source>
        <dbReference type="ARBA" id="ARBA00023136"/>
    </source>
</evidence>
<reference evidence="12 14" key="2">
    <citation type="journal article" date="2013" name="Nature">
        <title>Insights into bilaterian evolution from three spiralian genomes.</title>
        <authorList>
            <person name="Simakov O."/>
            <person name="Marletaz F."/>
            <person name="Cho S.J."/>
            <person name="Edsinger-Gonzales E."/>
            <person name="Havlak P."/>
            <person name="Hellsten U."/>
            <person name="Kuo D.H."/>
            <person name="Larsson T."/>
            <person name="Lv J."/>
            <person name="Arendt D."/>
            <person name="Savage R."/>
            <person name="Osoegawa K."/>
            <person name="de Jong P."/>
            <person name="Grimwood J."/>
            <person name="Chapman J.A."/>
            <person name="Shapiro H."/>
            <person name="Aerts A."/>
            <person name="Otillar R.P."/>
            <person name="Terry A.Y."/>
            <person name="Boore J.L."/>
            <person name="Grigoriev I.V."/>
            <person name="Lindberg D.R."/>
            <person name="Seaver E.C."/>
            <person name="Weisblat D.A."/>
            <person name="Putnam N.H."/>
            <person name="Rokhsar D.S."/>
        </authorList>
    </citation>
    <scope>NUCLEOTIDE SEQUENCE</scope>
</reference>
<keyword evidence="11" id="KW-0175">Coiled coil</keyword>
<evidence type="ECO:0000256" key="2">
    <source>
        <dbReference type="ARBA" id="ARBA00006842"/>
    </source>
</evidence>
<comment type="subcellular location">
    <subcellularLocation>
        <location evidence="1 10">Mitochondrion inner membrane</location>
    </subcellularLocation>
</comment>
<dbReference type="EMBL" id="KB097639">
    <property type="protein sequence ID" value="ESN92660.1"/>
    <property type="molecule type" value="Genomic_DNA"/>
</dbReference>
<dbReference type="RefSeq" id="XP_009028970.1">
    <property type="nucleotide sequence ID" value="XM_009030722.1"/>
</dbReference>
<dbReference type="GO" id="GO:0005743">
    <property type="term" value="C:mitochondrial inner membrane"/>
    <property type="evidence" value="ECO:0007669"/>
    <property type="project" value="UniProtKB-SubCell"/>
</dbReference>
<dbReference type="SUPFAM" id="SSF161065">
    <property type="entry name" value="ATP synthase D chain-like"/>
    <property type="match status" value="1"/>
</dbReference>
<evidence type="ECO:0000256" key="10">
    <source>
        <dbReference type="PIRNR" id="PIRNR005514"/>
    </source>
</evidence>
<dbReference type="eggNOG" id="KOG3366">
    <property type="taxonomic scope" value="Eukaryota"/>
</dbReference>
<keyword evidence="9 10" id="KW-0472">Membrane</keyword>
<organism evidence="13 14">
    <name type="scientific">Helobdella robusta</name>
    <name type="common">Californian leech</name>
    <dbReference type="NCBI Taxonomy" id="6412"/>
    <lineage>
        <taxon>Eukaryota</taxon>
        <taxon>Metazoa</taxon>
        <taxon>Spiralia</taxon>
        <taxon>Lophotrochozoa</taxon>
        <taxon>Annelida</taxon>
        <taxon>Clitellata</taxon>
        <taxon>Hirudinea</taxon>
        <taxon>Rhynchobdellida</taxon>
        <taxon>Glossiphoniidae</taxon>
        <taxon>Helobdella</taxon>
    </lineage>
</organism>